<dbReference type="SUPFAM" id="SSF56112">
    <property type="entry name" value="Protein kinase-like (PK-like)"/>
    <property type="match status" value="1"/>
</dbReference>
<dbReference type="Gene3D" id="3.30.200.20">
    <property type="entry name" value="Phosphorylase Kinase, domain 1"/>
    <property type="match status" value="1"/>
</dbReference>
<gene>
    <name evidence="1" type="ORF">METZ01_LOCUS253898</name>
</gene>
<dbReference type="InterPro" id="IPR011009">
    <property type="entry name" value="Kinase-like_dom_sf"/>
</dbReference>
<dbReference type="EMBL" id="UINC01068424">
    <property type="protein sequence ID" value="SVC01044.1"/>
    <property type="molecule type" value="Genomic_DNA"/>
</dbReference>
<accession>A0A382IMP5</accession>
<reference evidence="1" key="1">
    <citation type="submission" date="2018-05" db="EMBL/GenBank/DDBJ databases">
        <authorList>
            <person name="Lanie J.A."/>
            <person name="Ng W.-L."/>
            <person name="Kazmierczak K.M."/>
            <person name="Andrzejewski T.M."/>
            <person name="Davidsen T.M."/>
            <person name="Wayne K.J."/>
            <person name="Tettelin H."/>
            <person name="Glass J.I."/>
            <person name="Rusch D."/>
            <person name="Podicherti R."/>
            <person name="Tsui H.-C.T."/>
            <person name="Winkler M.E."/>
        </authorList>
    </citation>
    <scope>NUCLEOTIDE SEQUENCE</scope>
</reference>
<name>A0A382IMP5_9ZZZZ</name>
<feature type="non-terminal residue" evidence="1">
    <location>
        <position position="91"/>
    </location>
</feature>
<protein>
    <recommendedName>
        <fullName evidence="2">Aminoglycoside phosphotransferase domain-containing protein</fullName>
    </recommendedName>
</protein>
<evidence type="ECO:0008006" key="2">
    <source>
        <dbReference type="Google" id="ProtNLM"/>
    </source>
</evidence>
<dbReference type="AlphaFoldDB" id="A0A382IMP5"/>
<evidence type="ECO:0000313" key="1">
    <source>
        <dbReference type="EMBL" id="SVC01044.1"/>
    </source>
</evidence>
<proteinExistence type="predicted"/>
<organism evidence="1">
    <name type="scientific">marine metagenome</name>
    <dbReference type="NCBI Taxonomy" id="408172"/>
    <lineage>
        <taxon>unclassified sequences</taxon>
        <taxon>metagenomes</taxon>
        <taxon>ecological metagenomes</taxon>
    </lineage>
</organism>
<sequence>MATYTQLNQQDIQSLANNYDLKIIEFSSLDGGNGNSSYKLKTQQSSYVLTVCDNKEFDEVFKLGQLLLLLETHNVPCNRLISPVNSEILTT</sequence>